<evidence type="ECO:0000259" key="2">
    <source>
        <dbReference type="Pfam" id="PF07859"/>
    </source>
</evidence>
<dbReference type="PANTHER" id="PTHR48081">
    <property type="entry name" value="AB HYDROLASE SUPERFAMILY PROTEIN C4A8.06C"/>
    <property type="match status" value="1"/>
</dbReference>
<sequence length="385" mass="41902">MADLLQYQPFRGLYALTALGFELARIPLWILKYILPYGRQHPKWSFRQALSVRLFLSAVHHIARLRIKTPLPLTPGAEKERFVVLKPAAGKYFTGPFAPTEHVKPIPIGASWYPAPLTPSSNTSAILVILHLHGGAFVIGDGRTKASGYFARKLLNHTPATHVLAPQYRLSTLPASPTSNPFPAALQDCLSAYLHLLNDLHIPASRIILSGDSAGANAAISLLRYISQFGAELDIPAPRAALLWSPWISPADSIHRSKLESNRNYGTDYLPYSFTSWGGLAYAGAAGPKVLESEYVSHKGRPFRTSVPVWVNTGSAEVLFFDDVEWVESMRGVVGNEVVLDVEETAVHDVCLVGGQLGFDAEATACARRAGEWVRGLGVGGEGMN</sequence>
<evidence type="ECO:0000313" key="4">
    <source>
        <dbReference type="Proteomes" id="UP000800097"/>
    </source>
</evidence>
<dbReference type="Proteomes" id="UP000800097">
    <property type="component" value="Unassembled WGS sequence"/>
</dbReference>
<dbReference type="AlphaFoldDB" id="A0A6A6JH07"/>
<dbReference type="InterPro" id="IPR050300">
    <property type="entry name" value="GDXG_lipolytic_enzyme"/>
</dbReference>
<gene>
    <name evidence="3" type="ORF">EI97DRAFT_501977</name>
</gene>
<dbReference type="EMBL" id="ML986497">
    <property type="protein sequence ID" value="KAF2275393.1"/>
    <property type="molecule type" value="Genomic_DNA"/>
</dbReference>
<dbReference type="SUPFAM" id="SSF53474">
    <property type="entry name" value="alpha/beta-Hydrolases"/>
    <property type="match status" value="1"/>
</dbReference>
<reference evidence="3" key="1">
    <citation type="journal article" date="2020" name="Stud. Mycol.">
        <title>101 Dothideomycetes genomes: a test case for predicting lifestyles and emergence of pathogens.</title>
        <authorList>
            <person name="Haridas S."/>
            <person name="Albert R."/>
            <person name="Binder M."/>
            <person name="Bloem J."/>
            <person name="Labutti K."/>
            <person name="Salamov A."/>
            <person name="Andreopoulos B."/>
            <person name="Baker S."/>
            <person name="Barry K."/>
            <person name="Bills G."/>
            <person name="Bluhm B."/>
            <person name="Cannon C."/>
            <person name="Castanera R."/>
            <person name="Culley D."/>
            <person name="Daum C."/>
            <person name="Ezra D."/>
            <person name="Gonzalez J."/>
            <person name="Henrissat B."/>
            <person name="Kuo A."/>
            <person name="Liang C."/>
            <person name="Lipzen A."/>
            <person name="Lutzoni F."/>
            <person name="Magnuson J."/>
            <person name="Mondo S."/>
            <person name="Nolan M."/>
            <person name="Ohm R."/>
            <person name="Pangilinan J."/>
            <person name="Park H.-J."/>
            <person name="Ramirez L."/>
            <person name="Alfaro M."/>
            <person name="Sun H."/>
            <person name="Tritt A."/>
            <person name="Yoshinaga Y."/>
            <person name="Zwiers L.-H."/>
            <person name="Turgeon B."/>
            <person name="Goodwin S."/>
            <person name="Spatafora J."/>
            <person name="Crous P."/>
            <person name="Grigoriev I."/>
        </authorList>
    </citation>
    <scope>NUCLEOTIDE SEQUENCE</scope>
    <source>
        <strain evidence="3">CBS 379.55</strain>
    </source>
</reference>
<name>A0A6A6JH07_WESOR</name>
<keyword evidence="4" id="KW-1185">Reference proteome</keyword>
<evidence type="ECO:0000256" key="1">
    <source>
        <dbReference type="ARBA" id="ARBA00022801"/>
    </source>
</evidence>
<dbReference type="Pfam" id="PF07859">
    <property type="entry name" value="Abhydrolase_3"/>
    <property type="match status" value="1"/>
</dbReference>
<dbReference type="OrthoDB" id="2152029at2759"/>
<dbReference type="Gene3D" id="3.40.50.1820">
    <property type="entry name" value="alpha/beta hydrolase"/>
    <property type="match status" value="1"/>
</dbReference>
<feature type="domain" description="Alpha/beta hydrolase fold-3" evidence="2">
    <location>
        <begin position="129"/>
        <end position="350"/>
    </location>
</feature>
<dbReference type="InterPro" id="IPR013094">
    <property type="entry name" value="AB_hydrolase_3"/>
</dbReference>
<dbReference type="GeneID" id="54555908"/>
<dbReference type="GO" id="GO:0016787">
    <property type="term" value="F:hydrolase activity"/>
    <property type="evidence" value="ECO:0007669"/>
    <property type="project" value="UniProtKB-KW"/>
</dbReference>
<organism evidence="3 4">
    <name type="scientific">Westerdykella ornata</name>
    <dbReference type="NCBI Taxonomy" id="318751"/>
    <lineage>
        <taxon>Eukaryota</taxon>
        <taxon>Fungi</taxon>
        <taxon>Dikarya</taxon>
        <taxon>Ascomycota</taxon>
        <taxon>Pezizomycotina</taxon>
        <taxon>Dothideomycetes</taxon>
        <taxon>Pleosporomycetidae</taxon>
        <taxon>Pleosporales</taxon>
        <taxon>Sporormiaceae</taxon>
        <taxon>Westerdykella</taxon>
    </lineage>
</organism>
<accession>A0A6A6JH07</accession>
<dbReference type="RefSeq" id="XP_033652932.1">
    <property type="nucleotide sequence ID" value="XM_033802733.1"/>
</dbReference>
<dbReference type="InterPro" id="IPR029058">
    <property type="entry name" value="AB_hydrolase_fold"/>
</dbReference>
<proteinExistence type="predicted"/>
<keyword evidence="1 3" id="KW-0378">Hydrolase</keyword>
<protein>
    <submittedName>
        <fullName evidence="3">Alpha/beta-hydrolase</fullName>
    </submittedName>
</protein>
<dbReference type="PANTHER" id="PTHR48081:SF8">
    <property type="entry name" value="ALPHA_BETA HYDROLASE FOLD-3 DOMAIN-CONTAINING PROTEIN-RELATED"/>
    <property type="match status" value="1"/>
</dbReference>
<evidence type="ECO:0000313" key="3">
    <source>
        <dbReference type="EMBL" id="KAF2275393.1"/>
    </source>
</evidence>